<evidence type="ECO:0000313" key="3">
    <source>
        <dbReference type="Proteomes" id="UP000585474"/>
    </source>
</evidence>
<keyword evidence="3" id="KW-1185">Reference proteome</keyword>
<organism evidence="1 3">
    <name type="scientific">Actinidia rufa</name>
    <dbReference type="NCBI Taxonomy" id="165716"/>
    <lineage>
        <taxon>Eukaryota</taxon>
        <taxon>Viridiplantae</taxon>
        <taxon>Streptophyta</taxon>
        <taxon>Embryophyta</taxon>
        <taxon>Tracheophyta</taxon>
        <taxon>Spermatophyta</taxon>
        <taxon>Magnoliopsida</taxon>
        <taxon>eudicotyledons</taxon>
        <taxon>Gunneridae</taxon>
        <taxon>Pentapetalae</taxon>
        <taxon>asterids</taxon>
        <taxon>Ericales</taxon>
        <taxon>Actinidiaceae</taxon>
        <taxon>Actinidia</taxon>
    </lineage>
</organism>
<dbReference type="EMBL" id="BJWL01000018">
    <property type="protein sequence ID" value="GFZ06427.1"/>
    <property type="molecule type" value="Genomic_DNA"/>
</dbReference>
<evidence type="ECO:0000313" key="1">
    <source>
        <dbReference type="EMBL" id="GFZ06427.1"/>
    </source>
</evidence>
<name>A0A7J0G6N1_9ERIC</name>
<accession>A0A7J0G6N1</accession>
<sequence length="56" mass="6128">MAVEMEKRVRELMESKEGKLVRDQAKAAGNGARAAMNEGGLSLAAMGKLVESWKRH</sequence>
<dbReference type="SUPFAM" id="SSF53756">
    <property type="entry name" value="UDP-Glycosyltransferase/glycogen phosphorylase"/>
    <property type="match status" value="1"/>
</dbReference>
<protein>
    <submittedName>
        <fullName evidence="1">Uncharacterized protein</fullName>
    </submittedName>
</protein>
<dbReference type="EMBL" id="BJWL01000018">
    <property type="protein sequence ID" value="GFZ06431.1"/>
    <property type="molecule type" value="Genomic_DNA"/>
</dbReference>
<dbReference type="AlphaFoldDB" id="A0A7J0G6N1"/>
<reference evidence="1 3" key="1">
    <citation type="submission" date="2019-07" db="EMBL/GenBank/DDBJ databases">
        <title>De Novo Assembly of kiwifruit Actinidia rufa.</title>
        <authorList>
            <person name="Sugita-Konishi S."/>
            <person name="Sato K."/>
            <person name="Mori E."/>
            <person name="Abe Y."/>
            <person name="Kisaki G."/>
            <person name="Hamano K."/>
            <person name="Suezawa K."/>
            <person name="Otani M."/>
            <person name="Fukuda T."/>
            <person name="Manabe T."/>
            <person name="Gomi K."/>
            <person name="Tabuchi M."/>
            <person name="Akimitsu K."/>
            <person name="Kataoka I."/>
        </authorList>
    </citation>
    <scope>NUCLEOTIDE SEQUENCE [LARGE SCALE GENOMIC DNA]</scope>
    <source>
        <strain evidence="3">cv. Fuchu</strain>
        <strain evidence="1">Fuchu</strain>
    </source>
</reference>
<comment type="caution">
    <text evidence="1">The sequence shown here is derived from an EMBL/GenBank/DDBJ whole genome shotgun (WGS) entry which is preliminary data.</text>
</comment>
<evidence type="ECO:0000313" key="2">
    <source>
        <dbReference type="EMBL" id="GFZ06431.1"/>
    </source>
</evidence>
<dbReference type="Proteomes" id="UP000585474">
    <property type="component" value="Unassembled WGS sequence"/>
</dbReference>
<dbReference type="Gene3D" id="3.40.50.2000">
    <property type="entry name" value="Glycogen Phosphorylase B"/>
    <property type="match status" value="1"/>
</dbReference>
<proteinExistence type="predicted"/>
<gene>
    <name evidence="1" type="ORF">Acr_18g0005970</name>
    <name evidence="2" type="ORF">Acr_18g0006010</name>
</gene>